<dbReference type="InterPro" id="IPR046357">
    <property type="entry name" value="PPIase_dom_sf"/>
</dbReference>
<dbReference type="Proteomes" id="UP000718564">
    <property type="component" value="Unassembled WGS sequence"/>
</dbReference>
<dbReference type="EMBL" id="QMEB01000159">
    <property type="protein sequence ID" value="NMG21392.1"/>
    <property type="molecule type" value="Genomic_DNA"/>
</dbReference>
<feature type="domain" description="PpiC" evidence="7">
    <location>
        <begin position="125"/>
        <end position="208"/>
    </location>
</feature>
<dbReference type="InterPro" id="IPR000297">
    <property type="entry name" value="PPIase_PpiC"/>
</dbReference>
<dbReference type="Pfam" id="PF00639">
    <property type="entry name" value="Rotamase"/>
    <property type="match status" value="1"/>
</dbReference>
<comment type="catalytic activity">
    <reaction evidence="1">
        <text>[protein]-peptidylproline (omega=180) = [protein]-peptidylproline (omega=0)</text>
        <dbReference type="Rhea" id="RHEA:16237"/>
        <dbReference type="Rhea" id="RHEA-COMP:10747"/>
        <dbReference type="Rhea" id="RHEA-COMP:10748"/>
        <dbReference type="ChEBI" id="CHEBI:83833"/>
        <dbReference type="ChEBI" id="CHEBI:83834"/>
        <dbReference type="EC" id="5.2.1.8"/>
    </reaction>
</comment>
<evidence type="ECO:0000259" key="7">
    <source>
        <dbReference type="PROSITE" id="PS50198"/>
    </source>
</evidence>
<evidence type="ECO:0000313" key="9">
    <source>
        <dbReference type="Proteomes" id="UP000718564"/>
    </source>
</evidence>
<dbReference type="InterPro" id="IPR027304">
    <property type="entry name" value="Trigger_fact/SurA_dom_sf"/>
</dbReference>
<dbReference type="PROSITE" id="PS50198">
    <property type="entry name" value="PPIC_PPIASE_2"/>
    <property type="match status" value="1"/>
</dbReference>
<evidence type="ECO:0000256" key="4">
    <source>
        <dbReference type="ARBA" id="ARBA00023110"/>
    </source>
</evidence>
<dbReference type="RefSeq" id="WP_169156633.1">
    <property type="nucleotide sequence ID" value="NZ_CAWPJE010000152.1"/>
</dbReference>
<proteinExistence type="predicted"/>
<keyword evidence="9" id="KW-1185">Reference proteome</keyword>
<protein>
    <recommendedName>
        <fullName evidence="2">peptidylprolyl isomerase</fullName>
        <ecNumber evidence="2">5.2.1.8</ecNumber>
    </recommendedName>
</protein>
<evidence type="ECO:0000256" key="6">
    <source>
        <dbReference type="PROSITE-ProRule" id="PRU00278"/>
    </source>
</evidence>
<keyword evidence="5 6" id="KW-0413">Isomerase</keyword>
<evidence type="ECO:0000256" key="2">
    <source>
        <dbReference type="ARBA" id="ARBA00013194"/>
    </source>
</evidence>
<evidence type="ECO:0000313" key="8">
    <source>
        <dbReference type="EMBL" id="NMG21392.1"/>
    </source>
</evidence>
<dbReference type="SUPFAM" id="SSF109998">
    <property type="entry name" value="Triger factor/SurA peptide-binding domain-like"/>
    <property type="match status" value="1"/>
</dbReference>
<dbReference type="EC" id="5.2.1.8" evidence="2"/>
<reference evidence="8 9" key="1">
    <citation type="submission" date="2018-06" db="EMBL/GenBank/DDBJ databases">
        <title>Comparative genomics of Brasilonema spp. strains.</title>
        <authorList>
            <person name="Alvarenga D.O."/>
            <person name="Fiore M.F."/>
            <person name="Varani A.M."/>
        </authorList>
    </citation>
    <scope>NUCLEOTIDE SEQUENCE [LARGE SCALE GENOMIC DNA]</scope>
    <source>
        <strain evidence="8 9">SPC951</strain>
    </source>
</reference>
<dbReference type="GO" id="GO:0016853">
    <property type="term" value="F:isomerase activity"/>
    <property type="evidence" value="ECO:0007669"/>
    <property type="project" value="UniProtKB-KW"/>
</dbReference>
<gene>
    <name evidence="8" type="ORF">DP116_18830</name>
</gene>
<dbReference type="PANTHER" id="PTHR47245">
    <property type="entry name" value="PEPTIDYLPROLYL ISOMERASE"/>
    <property type="match status" value="1"/>
</dbReference>
<dbReference type="PANTHER" id="PTHR47245:SF1">
    <property type="entry name" value="FOLDASE PROTEIN PRSA"/>
    <property type="match status" value="1"/>
</dbReference>
<evidence type="ECO:0000256" key="3">
    <source>
        <dbReference type="ARBA" id="ARBA00022729"/>
    </source>
</evidence>
<evidence type="ECO:0000256" key="5">
    <source>
        <dbReference type="ARBA" id="ARBA00023235"/>
    </source>
</evidence>
<accession>A0ABX1PDC6</accession>
<dbReference type="Gene3D" id="3.10.50.40">
    <property type="match status" value="1"/>
</dbReference>
<keyword evidence="3" id="KW-0732">Signal</keyword>
<evidence type="ECO:0000256" key="1">
    <source>
        <dbReference type="ARBA" id="ARBA00000971"/>
    </source>
</evidence>
<name>A0ABX1PDC6_9CYAN</name>
<sequence length="245" mass="28271">MLNPVTITSEDVLQQVKLSCKIPEIIQEIVTRKIVAVAAEKIGIEVEDEVLQKTADTFRLINNLGSAEETWLWLQKHHLSIEDFEQIAYTSSIYGELVKHLFADKIEPYFFENQLDYIGAVMYEVVLDDEDLAIELYYTIKEGEMSFYDVAHTYVQDTELRRKCGYRGTVYRKDLKPEISAAVFAAKPPQLLKPIVTSSGINLIFVEEIVQPQLDDKLRNKITTDFFSEWLKQQIDQMKIIPDLS</sequence>
<organism evidence="8 9">
    <name type="scientific">Brasilonema bromeliae SPC951</name>
    <dbReference type="NCBI Taxonomy" id="385972"/>
    <lineage>
        <taxon>Bacteria</taxon>
        <taxon>Bacillati</taxon>
        <taxon>Cyanobacteriota</taxon>
        <taxon>Cyanophyceae</taxon>
        <taxon>Nostocales</taxon>
        <taxon>Scytonemataceae</taxon>
        <taxon>Brasilonema</taxon>
        <taxon>Bromeliae group (in: Brasilonema)</taxon>
    </lineage>
</organism>
<comment type="caution">
    <text evidence="8">The sequence shown here is derived from an EMBL/GenBank/DDBJ whole genome shotgun (WGS) entry which is preliminary data.</text>
</comment>
<dbReference type="SUPFAM" id="SSF54534">
    <property type="entry name" value="FKBP-like"/>
    <property type="match status" value="1"/>
</dbReference>
<keyword evidence="4 6" id="KW-0697">Rotamase</keyword>
<dbReference type="InterPro" id="IPR050245">
    <property type="entry name" value="PrsA_foldase"/>
</dbReference>